<dbReference type="SUPFAM" id="SSF52047">
    <property type="entry name" value="RNI-like"/>
    <property type="match status" value="1"/>
</dbReference>
<sequence>MMPLGISELKSLQTLSNKVVVVENNALFISWLRNLKNLRAEISIDGLQQLQSARDIQEVNLSEKRVSELHMKWSDVFDDSRNENLEKDVMDALKPHSDNLKDLVIESYGGKVFPNWIGDPSFFRLTNVRIEKCGNCMFLPPLGELPSLKKLVIQELKEVKVMGSEFLGTGIAFP</sequence>
<dbReference type="EMBL" id="PKPP01001360">
    <property type="protein sequence ID" value="PWA83346.1"/>
    <property type="molecule type" value="Genomic_DNA"/>
</dbReference>
<organism evidence="2 3">
    <name type="scientific">Artemisia annua</name>
    <name type="common">Sweet wormwood</name>
    <dbReference type="NCBI Taxonomy" id="35608"/>
    <lineage>
        <taxon>Eukaryota</taxon>
        <taxon>Viridiplantae</taxon>
        <taxon>Streptophyta</taxon>
        <taxon>Embryophyta</taxon>
        <taxon>Tracheophyta</taxon>
        <taxon>Spermatophyta</taxon>
        <taxon>Magnoliopsida</taxon>
        <taxon>eudicotyledons</taxon>
        <taxon>Gunneridae</taxon>
        <taxon>Pentapetalae</taxon>
        <taxon>asterids</taxon>
        <taxon>campanulids</taxon>
        <taxon>Asterales</taxon>
        <taxon>Asteraceae</taxon>
        <taxon>Asteroideae</taxon>
        <taxon>Anthemideae</taxon>
        <taxon>Artemisiinae</taxon>
        <taxon>Artemisia</taxon>
    </lineage>
</organism>
<comment type="caution">
    <text evidence="2">The sequence shown here is derived from an EMBL/GenBank/DDBJ whole genome shotgun (WGS) entry which is preliminary data.</text>
</comment>
<dbReference type="PANTHER" id="PTHR47186:SF33">
    <property type="entry name" value="NB-ARC DOMAIN-CONTAINING PROTEIN"/>
    <property type="match status" value="1"/>
</dbReference>
<dbReference type="STRING" id="35608.A0A2U1PC67"/>
<feature type="domain" description="R13L1/DRL21-like LRR repeat region" evidence="1">
    <location>
        <begin position="29"/>
        <end position="155"/>
    </location>
</feature>
<dbReference type="InterPro" id="IPR032675">
    <property type="entry name" value="LRR_dom_sf"/>
</dbReference>
<proteinExistence type="predicted"/>
<protein>
    <submittedName>
        <fullName evidence="2">Leucine-rich repeat domain, L domain-like protein</fullName>
    </submittedName>
</protein>
<accession>A0A2U1PC67</accession>
<dbReference type="AlphaFoldDB" id="A0A2U1PC67"/>
<name>A0A2U1PC67_ARTAN</name>
<dbReference type="InterPro" id="IPR056789">
    <property type="entry name" value="LRR_R13L1-DRL21"/>
</dbReference>
<dbReference type="OrthoDB" id="1741451at2759"/>
<keyword evidence="3" id="KW-1185">Reference proteome</keyword>
<reference evidence="2 3" key="1">
    <citation type="journal article" date="2018" name="Mol. Plant">
        <title>The genome of Artemisia annua provides insight into the evolution of Asteraceae family and artemisinin biosynthesis.</title>
        <authorList>
            <person name="Shen Q."/>
            <person name="Zhang L."/>
            <person name="Liao Z."/>
            <person name="Wang S."/>
            <person name="Yan T."/>
            <person name="Shi P."/>
            <person name="Liu M."/>
            <person name="Fu X."/>
            <person name="Pan Q."/>
            <person name="Wang Y."/>
            <person name="Lv Z."/>
            <person name="Lu X."/>
            <person name="Zhang F."/>
            <person name="Jiang W."/>
            <person name="Ma Y."/>
            <person name="Chen M."/>
            <person name="Hao X."/>
            <person name="Li L."/>
            <person name="Tang Y."/>
            <person name="Lv G."/>
            <person name="Zhou Y."/>
            <person name="Sun X."/>
            <person name="Brodelius P.E."/>
            <person name="Rose J.K.C."/>
            <person name="Tang K."/>
        </authorList>
    </citation>
    <scope>NUCLEOTIDE SEQUENCE [LARGE SCALE GENOMIC DNA]</scope>
    <source>
        <strain evidence="3">cv. Huhao1</strain>
        <tissue evidence="2">Leaf</tissue>
    </source>
</reference>
<dbReference type="Proteomes" id="UP000245207">
    <property type="component" value="Unassembled WGS sequence"/>
</dbReference>
<evidence type="ECO:0000313" key="2">
    <source>
        <dbReference type="EMBL" id="PWA83346.1"/>
    </source>
</evidence>
<evidence type="ECO:0000313" key="3">
    <source>
        <dbReference type="Proteomes" id="UP000245207"/>
    </source>
</evidence>
<gene>
    <name evidence="2" type="ORF">CTI12_AA169520</name>
</gene>
<dbReference type="Pfam" id="PF25019">
    <property type="entry name" value="LRR_R13L1-DRL21"/>
    <property type="match status" value="1"/>
</dbReference>
<dbReference type="PANTHER" id="PTHR47186">
    <property type="entry name" value="LEUCINE-RICH REPEAT-CONTAINING PROTEIN 57"/>
    <property type="match status" value="1"/>
</dbReference>
<dbReference type="Gene3D" id="3.80.10.10">
    <property type="entry name" value="Ribonuclease Inhibitor"/>
    <property type="match status" value="1"/>
</dbReference>
<evidence type="ECO:0000259" key="1">
    <source>
        <dbReference type="Pfam" id="PF25019"/>
    </source>
</evidence>